<keyword evidence="3" id="KW-1185">Reference proteome</keyword>
<name>A0ABT9AE56_9BACT</name>
<dbReference type="PROSITE" id="PS51257">
    <property type="entry name" value="PROKAR_LIPOPROTEIN"/>
    <property type="match status" value="1"/>
</dbReference>
<proteinExistence type="predicted"/>
<evidence type="ECO:0000313" key="3">
    <source>
        <dbReference type="Proteomes" id="UP001167796"/>
    </source>
</evidence>
<keyword evidence="1" id="KW-0732">Signal</keyword>
<sequence>MKLVWMKIVGIVPFMAACALPALSQYSQPVARRPFPPQYTVTIGYCACTGGGDFSVDSGEVIVPEQLRQSYIDALSKWQKLYGTREKIVERVASNGYRVSSLRAVTPAAWDSLFTPSARNGNVAFLNGKDSEERASQGSYWRRRYRITGTVIGIAGPYPIFKIQRAVRISDKAQGD</sequence>
<organism evidence="2 3">
    <name type="scientific">Hymenobacter mellowenesis</name>
    <dbReference type="NCBI Taxonomy" id="3063995"/>
    <lineage>
        <taxon>Bacteria</taxon>
        <taxon>Pseudomonadati</taxon>
        <taxon>Bacteroidota</taxon>
        <taxon>Cytophagia</taxon>
        <taxon>Cytophagales</taxon>
        <taxon>Hymenobacteraceae</taxon>
        <taxon>Hymenobacter</taxon>
    </lineage>
</organism>
<evidence type="ECO:0000313" key="2">
    <source>
        <dbReference type="EMBL" id="MDO7848128.1"/>
    </source>
</evidence>
<evidence type="ECO:0000256" key="1">
    <source>
        <dbReference type="SAM" id="SignalP"/>
    </source>
</evidence>
<reference evidence="2" key="1">
    <citation type="submission" date="2023-07" db="EMBL/GenBank/DDBJ databases">
        <authorList>
            <person name="Kim M.K."/>
        </authorList>
    </citation>
    <scope>NUCLEOTIDE SEQUENCE</scope>
    <source>
        <strain evidence="2">M29</strain>
    </source>
</reference>
<accession>A0ABT9AE56</accession>
<gene>
    <name evidence="2" type="ORF">Q5H92_17310</name>
</gene>
<feature type="signal peptide" evidence="1">
    <location>
        <begin position="1"/>
        <end position="24"/>
    </location>
</feature>
<dbReference type="EMBL" id="JAUQSX010000009">
    <property type="protein sequence ID" value="MDO7848128.1"/>
    <property type="molecule type" value="Genomic_DNA"/>
</dbReference>
<dbReference type="Proteomes" id="UP001167796">
    <property type="component" value="Unassembled WGS sequence"/>
</dbReference>
<feature type="chain" id="PRO_5046194680" evidence="1">
    <location>
        <begin position="25"/>
        <end position="176"/>
    </location>
</feature>
<comment type="caution">
    <text evidence="2">The sequence shown here is derived from an EMBL/GenBank/DDBJ whole genome shotgun (WGS) entry which is preliminary data.</text>
</comment>
<protein>
    <submittedName>
        <fullName evidence="2">Uncharacterized protein</fullName>
    </submittedName>
</protein>
<dbReference type="RefSeq" id="WP_305012809.1">
    <property type="nucleotide sequence ID" value="NZ_JAUQSX010000009.1"/>
</dbReference>